<dbReference type="PANTHER" id="PTHR16146:SF46">
    <property type="entry name" value="INTELECTIN-1A-RELATED"/>
    <property type="match status" value="1"/>
</dbReference>
<evidence type="ECO:0000259" key="4">
    <source>
        <dbReference type="PROSITE" id="PS50948"/>
    </source>
</evidence>
<evidence type="ECO:0000259" key="3">
    <source>
        <dbReference type="PROSITE" id="PS50026"/>
    </source>
</evidence>
<reference evidence="5 6" key="1">
    <citation type="submission" date="2022-05" db="EMBL/GenBank/DDBJ databases">
        <authorList>
            <consortium name="Genoscope - CEA"/>
            <person name="William W."/>
        </authorList>
    </citation>
    <scope>NUCLEOTIDE SEQUENCE [LARGE SCALE GENOMIC DNA]</scope>
</reference>
<keyword evidence="2" id="KW-0245">EGF-like domain</keyword>
<feature type="disulfide bond" evidence="2">
    <location>
        <begin position="345"/>
        <end position="354"/>
    </location>
</feature>
<comment type="caution">
    <text evidence="5">The sequence shown here is derived from an EMBL/GenBank/DDBJ whole genome shotgun (WGS) entry which is preliminary data.</text>
</comment>
<dbReference type="InterPro" id="IPR003609">
    <property type="entry name" value="Pan_app"/>
</dbReference>
<proteinExistence type="predicted"/>
<dbReference type="SUPFAM" id="SSF57196">
    <property type="entry name" value="EGF/Laminin"/>
    <property type="match status" value="1"/>
</dbReference>
<gene>
    <name evidence="5" type="ORF">PMEA_00008776</name>
</gene>
<dbReference type="PROSITE" id="PS00022">
    <property type="entry name" value="EGF_1"/>
    <property type="match status" value="1"/>
</dbReference>
<keyword evidence="1 2" id="KW-1015">Disulfide bond</keyword>
<keyword evidence="6" id="KW-1185">Reference proteome</keyword>
<dbReference type="PROSITE" id="PS50026">
    <property type="entry name" value="EGF_3"/>
    <property type="match status" value="1"/>
</dbReference>
<protein>
    <recommendedName>
        <fullName evidence="7">EGF-like domain-containing protein</fullName>
    </recommendedName>
</protein>
<dbReference type="GO" id="GO:0070492">
    <property type="term" value="F:oligosaccharide binding"/>
    <property type="evidence" value="ECO:0007669"/>
    <property type="project" value="TreeGrafter"/>
</dbReference>
<evidence type="ECO:0008006" key="7">
    <source>
        <dbReference type="Google" id="ProtNLM"/>
    </source>
</evidence>
<evidence type="ECO:0000256" key="2">
    <source>
        <dbReference type="PROSITE-ProRule" id="PRU00076"/>
    </source>
</evidence>
<dbReference type="AlphaFoldDB" id="A0AAU9WPU6"/>
<dbReference type="Proteomes" id="UP001159428">
    <property type="component" value="Unassembled WGS sequence"/>
</dbReference>
<name>A0AAU9WPU6_9CNID</name>
<evidence type="ECO:0000256" key="1">
    <source>
        <dbReference type="ARBA" id="ARBA00023157"/>
    </source>
</evidence>
<dbReference type="CDD" id="cd00054">
    <property type="entry name" value="EGF_CA"/>
    <property type="match status" value="1"/>
</dbReference>
<feature type="domain" description="EGF-like" evidence="3">
    <location>
        <begin position="319"/>
        <end position="355"/>
    </location>
</feature>
<dbReference type="SUPFAM" id="SSF56496">
    <property type="entry name" value="Fibrinogen C-terminal domain-like"/>
    <property type="match status" value="1"/>
</dbReference>
<accession>A0AAU9WPU6</accession>
<sequence>MIYIYIYIYNMQFCFDLERVCKVNNMGLLRQCQFVSRMCHNNNTIFSFFRTLSENLNSKNRLNFKFFFCTTKSSNCGLVKGHYEKHHFPRWGVKTIEMMVAKFFCILISAFQVKGFCSTGKCEKISFDEQQDAEHDKELVGHVFHNSVTLNPQQCYLWCINNCRCLSINYKVKNNTKYCELNEGNHFTNWNSLKNIHRSVYYVLRRKYSTKVHTANKVIAKCKKCINIYTCLQLCCSLNTREFNAAFSQKIPSISVVQFTVQMSKLNGIGKTHRERIFDHNNNNIIMKSCFIVLPIFAHKAPNHIASCTDDVTCSNGCCRNNSCLNGGTCIELCEPTSVRFNCSCPEAFAGKYCEIQRRSCQDYKEAGSNSSGLFTVIDGSNKKFQVFCDFHSEPGFSWNLIESFSLSNKHLFQVNHIVFYDDYQAINGDVPNWQAYLIERPSLLWLTDHSTHWRATCQYNIDGTVYTDYLRASLEVFDIIRDVPTVVETCRPYDYVNIRENKCVNCTARTWYFKGVWPLHIDSDLTGSCDFDGSDTDAAIASEDNFGLYATINTKFRCTSSSDATTQFWIGGTD</sequence>
<evidence type="ECO:0000313" key="5">
    <source>
        <dbReference type="EMBL" id="CAH3121695.1"/>
    </source>
</evidence>
<dbReference type="GO" id="GO:0005615">
    <property type="term" value="C:extracellular space"/>
    <property type="evidence" value="ECO:0007669"/>
    <property type="project" value="TreeGrafter"/>
</dbReference>
<dbReference type="PROSITE" id="PS50948">
    <property type="entry name" value="PAN"/>
    <property type="match status" value="1"/>
</dbReference>
<dbReference type="InterPro" id="IPR036056">
    <property type="entry name" value="Fibrinogen-like_C"/>
</dbReference>
<feature type="domain" description="Apple" evidence="4">
    <location>
        <begin position="122"/>
        <end position="206"/>
    </location>
</feature>
<dbReference type="Gene3D" id="2.10.25.10">
    <property type="entry name" value="Laminin"/>
    <property type="match status" value="1"/>
</dbReference>
<dbReference type="PANTHER" id="PTHR16146">
    <property type="entry name" value="INTELECTIN"/>
    <property type="match status" value="1"/>
</dbReference>
<comment type="caution">
    <text evidence="2">Lacks conserved residue(s) required for the propagation of feature annotation.</text>
</comment>
<organism evidence="5 6">
    <name type="scientific">Pocillopora meandrina</name>
    <dbReference type="NCBI Taxonomy" id="46732"/>
    <lineage>
        <taxon>Eukaryota</taxon>
        <taxon>Metazoa</taxon>
        <taxon>Cnidaria</taxon>
        <taxon>Anthozoa</taxon>
        <taxon>Hexacorallia</taxon>
        <taxon>Scleractinia</taxon>
        <taxon>Astrocoeniina</taxon>
        <taxon>Pocilloporidae</taxon>
        <taxon>Pocillopora</taxon>
    </lineage>
</organism>
<dbReference type="EMBL" id="CALNXJ010000018">
    <property type="protein sequence ID" value="CAH3121695.1"/>
    <property type="molecule type" value="Genomic_DNA"/>
</dbReference>
<dbReference type="InterPro" id="IPR000742">
    <property type="entry name" value="EGF"/>
</dbReference>
<evidence type="ECO:0000313" key="6">
    <source>
        <dbReference type="Proteomes" id="UP001159428"/>
    </source>
</evidence>